<feature type="transmembrane region" description="Helical" evidence="7">
    <location>
        <begin position="298"/>
        <end position="319"/>
    </location>
</feature>
<dbReference type="Proteomes" id="UP001165384">
    <property type="component" value="Unassembled WGS sequence"/>
</dbReference>
<evidence type="ECO:0000256" key="4">
    <source>
        <dbReference type="ARBA" id="ARBA00022989"/>
    </source>
</evidence>
<evidence type="ECO:0000256" key="3">
    <source>
        <dbReference type="ARBA" id="ARBA00022692"/>
    </source>
</evidence>
<feature type="transmembrane region" description="Helical" evidence="7">
    <location>
        <begin position="31"/>
        <end position="50"/>
    </location>
</feature>
<keyword evidence="3 6" id="KW-0812">Transmembrane</keyword>
<dbReference type="GO" id="GO:0016491">
    <property type="term" value="F:oxidoreductase activity"/>
    <property type="evidence" value="ECO:0007669"/>
    <property type="project" value="UniProtKB-KW"/>
</dbReference>
<evidence type="ECO:0000259" key="8">
    <source>
        <dbReference type="Pfam" id="PF00361"/>
    </source>
</evidence>
<comment type="caution">
    <text evidence="9">The sequence shown here is derived from an EMBL/GenBank/DDBJ whole genome shotgun (WGS) entry which is preliminary data.</text>
</comment>
<comment type="similarity">
    <text evidence="2">Belongs to the complex I subunit 4 family.</text>
</comment>
<dbReference type="RefSeq" id="WP_275711866.1">
    <property type="nucleotide sequence ID" value="NZ_JAKLTN010000003.1"/>
</dbReference>
<evidence type="ECO:0000256" key="5">
    <source>
        <dbReference type="ARBA" id="ARBA00023136"/>
    </source>
</evidence>
<dbReference type="InterPro" id="IPR003918">
    <property type="entry name" value="NADH_UbQ_OxRdtase"/>
</dbReference>
<name>A0ABS9K5R3_9RHOO</name>
<dbReference type="PRINTS" id="PR01437">
    <property type="entry name" value="NUOXDRDTASE4"/>
</dbReference>
<feature type="transmembrane region" description="Helical" evidence="7">
    <location>
        <begin position="165"/>
        <end position="185"/>
    </location>
</feature>
<keyword evidence="10" id="KW-1185">Reference proteome</keyword>
<evidence type="ECO:0000313" key="9">
    <source>
        <dbReference type="EMBL" id="MCG2578494.1"/>
    </source>
</evidence>
<accession>A0ABS9K5R3</accession>
<feature type="transmembrane region" description="Helical" evidence="7">
    <location>
        <begin position="6"/>
        <end position="24"/>
    </location>
</feature>
<evidence type="ECO:0000256" key="1">
    <source>
        <dbReference type="ARBA" id="ARBA00004127"/>
    </source>
</evidence>
<evidence type="ECO:0000256" key="7">
    <source>
        <dbReference type="SAM" id="Phobius"/>
    </source>
</evidence>
<comment type="subcellular location">
    <subcellularLocation>
        <location evidence="1">Endomembrane system</location>
        <topology evidence="1">Multi-pass membrane protein</topology>
    </subcellularLocation>
    <subcellularLocation>
        <location evidence="6">Membrane</location>
        <topology evidence="6">Multi-pass membrane protein</topology>
    </subcellularLocation>
</comment>
<proteinExistence type="inferred from homology"/>
<feature type="transmembrane region" description="Helical" evidence="7">
    <location>
        <begin position="272"/>
        <end position="291"/>
    </location>
</feature>
<dbReference type="InterPro" id="IPR001750">
    <property type="entry name" value="ND/Mrp_TM"/>
</dbReference>
<feature type="transmembrane region" description="Helical" evidence="7">
    <location>
        <begin position="405"/>
        <end position="424"/>
    </location>
</feature>
<feature type="transmembrane region" description="Helical" evidence="7">
    <location>
        <begin position="142"/>
        <end position="160"/>
    </location>
</feature>
<dbReference type="EC" id="1.6.5.-" evidence="9"/>
<keyword evidence="4 7" id="KW-1133">Transmembrane helix</keyword>
<sequence>MSLPLLSLLIFLPLAAAGLLWLLPSRLACRLVALSMLVSLALSVAALVAYDPAGGRFQLVERVAWIASLNVHYRVGVDGLSILFLPATALLFLGSLVACWNAVQDAPRLHYSLLLLLQAATFGIFCALDTVLFFVFWEATLVPLYFLLGRWGVTAGAAAAATRYFLIMLAGGIPLLLAFVILAAGQPVPTFDLEALLAAPLARTTQLAVFLLCLLGFGVKVPLVPLHTWLPQFALAAPGSLTALLVGLKLGAFGLIRFAVPLAPDVALELHWLLAGLGTVAILYGAVGMLAQTNMRVSLAYASICHVGLAMLGLASYTAQGAQGAVSLLLSFSVATGGAFLLLEFLRQRTGSTDIHALGGAAKSMPLLATGFLICGLAGVGMPGTSSFPGEFMLIIAALQSHTGAGMAALFGLSIAAGGFLSLYRKAFFGPVDKAGVAQASDLRPREWAVLVALIVMIVSIGIYPGPWIEIVRPAAEAWAAGLNR</sequence>
<evidence type="ECO:0000256" key="6">
    <source>
        <dbReference type="RuleBase" id="RU000320"/>
    </source>
</evidence>
<gene>
    <name evidence="9" type="ORF">LZ012_15975</name>
</gene>
<evidence type="ECO:0000313" key="10">
    <source>
        <dbReference type="Proteomes" id="UP001165384"/>
    </source>
</evidence>
<evidence type="ECO:0000256" key="2">
    <source>
        <dbReference type="ARBA" id="ARBA00009025"/>
    </source>
</evidence>
<dbReference type="PANTHER" id="PTHR43507">
    <property type="entry name" value="NADH-UBIQUINONE OXIDOREDUCTASE CHAIN 4"/>
    <property type="match status" value="1"/>
</dbReference>
<keyword evidence="9" id="KW-0560">Oxidoreductase</keyword>
<feature type="domain" description="NADH:quinone oxidoreductase/Mrp antiporter transmembrane" evidence="8">
    <location>
        <begin position="128"/>
        <end position="411"/>
    </location>
</feature>
<feature type="transmembrane region" description="Helical" evidence="7">
    <location>
        <begin position="367"/>
        <end position="385"/>
    </location>
</feature>
<feature type="transmembrane region" description="Helical" evidence="7">
    <location>
        <begin position="82"/>
        <end position="103"/>
    </location>
</feature>
<feature type="transmembrane region" description="Helical" evidence="7">
    <location>
        <begin position="115"/>
        <end position="136"/>
    </location>
</feature>
<dbReference type="Pfam" id="PF00361">
    <property type="entry name" value="Proton_antipo_M"/>
    <property type="match status" value="1"/>
</dbReference>
<reference evidence="9" key="1">
    <citation type="submission" date="2022-01" db="EMBL/GenBank/DDBJ databases">
        <authorList>
            <person name="Jo J.-H."/>
            <person name="Im W.-T."/>
        </authorList>
    </citation>
    <scope>NUCLEOTIDE SEQUENCE</scope>
    <source>
        <strain evidence="9">XY25</strain>
    </source>
</reference>
<dbReference type="NCBIfam" id="TIGR01972">
    <property type="entry name" value="NDH_I_M"/>
    <property type="match status" value="1"/>
</dbReference>
<dbReference type="InterPro" id="IPR010227">
    <property type="entry name" value="NADH_Q_OxRdtase_chainM/4"/>
</dbReference>
<feature type="transmembrane region" description="Helical" evidence="7">
    <location>
        <begin position="235"/>
        <end position="260"/>
    </location>
</feature>
<keyword evidence="5 7" id="KW-0472">Membrane</keyword>
<feature type="transmembrane region" description="Helical" evidence="7">
    <location>
        <begin position="448"/>
        <end position="469"/>
    </location>
</feature>
<dbReference type="PANTHER" id="PTHR43507:SF1">
    <property type="entry name" value="NADH-UBIQUINONE OXIDOREDUCTASE CHAIN 4"/>
    <property type="match status" value="1"/>
</dbReference>
<protein>
    <submittedName>
        <fullName evidence="9">NADH-quinone oxidoreductase subunit M</fullName>
        <ecNumber evidence="9">1.6.5.-</ecNumber>
    </submittedName>
</protein>
<dbReference type="EMBL" id="JAKLTN010000003">
    <property type="protein sequence ID" value="MCG2578494.1"/>
    <property type="molecule type" value="Genomic_DNA"/>
</dbReference>
<feature type="transmembrane region" description="Helical" evidence="7">
    <location>
        <begin position="325"/>
        <end position="346"/>
    </location>
</feature>
<feature type="transmembrane region" description="Helical" evidence="7">
    <location>
        <begin position="205"/>
        <end position="223"/>
    </location>
</feature>
<organism evidence="9 10">
    <name type="scientific">Dechloromonas hankyongensis</name>
    <dbReference type="NCBI Taxonomy" id="2908002"/>
    <lineage>
        <taxon>Bacteria</taxon>
        <taxon>Pseudomonadati</taxon>
        <taxon>Pseudomonadota</taxon>
        <taxon>Betaproteobacteria</taxon>
        <taxon>Rhodocyclales</taxon>
        <taxon>Azonexaceae</taxon>
        <taxon>Dechloromonas</taxon>
    </lineage>
</organism>